<dbReference type="OrthoDB" id="581425at2"/>
<reference evidence="2 3" key="1">
    <citation type="submission" date="2018-06" db="EMBL/GenBank/DDBJ databases">
        <title>Genomic Encyclopedia of Type Strains, Phase IV (KMG-IV): sequencing the most valuable type-strain genomes for metagenomic binning, comparative biology and taxonomic classification.</title>
        <authorList>
            <person name="Goeker M."/>
        </authorList>
    </citation>
    <scope>NUCLEOTIDE SEQUENCE [LARGE SCALE GENOMIC DNA]</scope>
    <source>
        <strain evidence="2 3">DSM 15140</strain>
    </source>
</reference>
<dbReference type="InterPro" id="IPR050706">
    <property type="entry name" value="Cyclic-di-GMP_PDE-like"/>
</dbReference>
<dbReference type="SUPFAM" id="SSF141868">
    <property type="entry name" value="EAL domain-like"/>
    <property type="match status" value="1"/>
</dbReference>
<dbReference type="GO" id="GO:0071111">
    <property type="term" value="F:cyclic-guanylate-specific phosphodiesterase activity"/>
    <property type="evidence" value="ECO:0007669"/>
    <property type="project" value="InterPro"/>
</dbReference>
<accession>A0A366EE86</accession>
<dbReference type="STRING" id="200904.GCA_900168775_00728"/>
<dbReference type="Proteomes" id="UP000252254">
    <property type="component" value="Unassembled WGS sequence"/>
</dbReference>
<dbReference type="PANTHER" id="PTHR33121">
    <property type="entry name" value="CYCLIC DI-GMP PHOSPHODIESTERASE PDEF"/>
    <property type="match status" value="1"/>
</dbReference>
<dbReference type="InterPro" id="IPR035919">
    <property type="entry name" value="EAL_sf"/>
</dbReference>
<dbReference type="SMART" id="SM00052">
    <property type="entry name" value="EAL"/>
    <property type="match status" value="1"/>
</dbReference>
<dbReference type="PROSITE" id="PS50883">
    <property type="entry name" value="EAL"/>
    <property type="match status" value="1"/>
</dbReference>
<evidence type="ECO:0000259" key="1">
    <source>
        <dbReference type="PROSITE" id="PS50883"/>
    </source>
</evidence>
<dbReference type="PANTHER" id="PTHR33121:SF15">
    <property type="entry name" value="BLUE LIGHT- AND TEMPERATURE-REGULATED ANTIREPRESSOR BLUF"/>
    <property type="match status" value="1"/>
</dbReference>
<evidence type="ECO:0000313" key="2">
    <source>
        <dbReference type="EMBL" id="RBP00702.1"/>
    </source>
</evidence>
<dbReference type="Pfam" id="PF00563">
    <property type="entry name" value="EAL"/>
    <property type="match status" value="1"/>
</dbReference>
<feature type="domain" description="EAL" evidence="1">
    <location>
        <begin position="87"/>
        <end position="312"/>
    </location>
</feature>
<comment type="caution">
    <text evidence="2">The sequence shown here is derived from an EMBL/GenBank/DDBJ whole genome shotgun (WGS) entry which is preliminary data.</text>
</comment>
<keyword evidence="3" id="KW-1185">Reference proteome</keyword>
<dbReference type="EMBL" id="QNRI01000002">
    <property type="protein sequence ID" value="RBP00702.1"/>
    <property type="molecule type" value="Genomic_DNA"/>
</dbReference>
<proteinExistence type="predicted"/>
<protein>
    <submittedName>
        <fullName evidence="2">EAL domain-containing protein (Putative c-di-GMP-specific phosphodiesterase class I)</fullName>
    </submittedName>
</protein>
<dbReference type="CDD" id="cd01948">
    <property type="entry name" value="EAL"/>
    <property type="match status" value="1"/>
</dbReference>
<dbReference type="InterPro" id="IPR001633">
    <property type="entry name" value="EAL_dom"/>
</dbReference>
<sequence>MSCNHCAITELTVELTLKQQNAAELVQIIHDFLSRHDIPVRIENSNIFTNENGATSIYDFSVDHIQIDDIFFRIHDDEWRPLLEFKEVVEAQWIDKVIQKRQIHCHYQPILNADKSVYAYELLARFTDEEGSIIYPNVIFDAARKRGRLYALDRLCRLTAVRHAIHIPKGIKAFINFIPTSIYSPEFCLRSTTALAEHLALATEKLVFEVVETDKVDDVNHLKTILHYYQDRGFNYALDDVGTGHSTINLLADLQPHVMKLDMKFVQGVAHNKQLQVVAEQFLQKANEIGSIPLAEGIETEEDFDWLKQRGY</sequence>
<dbReference type="RefSeq" id="WP_113867566.1">
    <property type="nucleotide sequence ID" value="NZ_BAABQN010000002.1"/>
</dbReference>
<evidence type="ECO:0000313" key="3">
    <source>
        <dbReference type="Proteomes" id="UP000252254"/>
    </source>
</evidence>
<name>A0A366EE86_9BACI</name>
<dbReference type="Gene3D" id="3.20.20.450">
    <property type="entry name" value="EAL domain"/>
    <property type="match status" value="1"/>
</dbReference>
<dbReference type="AlphaFoldDB" id="A0A366EE86"/>
<organism evidence="2 3">
    <name type="scientific">Paraliobacillus ryukyuensis</name>
    <dbReference type="NCBI Taxonomy" id="200904"/>
    <lineage>
        <taxon>Bacteria</taxon>
        <taxon>Bacillati</taxon>
        <taxon>Bacillota</taxon>
        <taxon>Bacilli</taxon>
        <taxon>Bacillales</taxon>
        <taxon>Bacillaceae</taxon>
        <taxon>Paraliobacillus</taxon>
    </lineage>
</organism>
<gene>
    <name evidence="2" type="ORF">DES48_102470</name>
</gene>